<evidence type="ECO:0000313" key="2">
    <source>
        <dbReference type="EMBL" id="KAF9956371.1"/>
    </source>
</evidence>
<dbReference type="AlphaFoldDB" id="A0A9P6LZU5"/>
<proteinExistence type="predicted"/>
<evidence type="ECO:0000313" key="3">
    <source>
        <dbReference type="Proteomes" id="UP000738359"/>
    </source>
</evidence>
<comment type="caution">
    <text evidence="2">The sequence shown here is derived from an EMBL/GenBank/DDBJ whole genome shotgun (WGS) entry which is preliminary data.</text>
</comment>
<evidence type="ECO:0000256" key="1">
    <source>
        <dbReference type="SAM" id="MobiDB-lite"/>
    </source>
</evidence>
<accession>A0A9P6LZU5</accession>
<organism evidence="2 3">
    <name type="scientific">Mortierella alpina</name>
    <name type="common">Oleaginous fungus</name>
    <name type="synonym">Mortierella renispora</name>
    <dbReference type="NCBI Taxonomy" id="64518"/>
    <lineage>
        <taxon>Eukaryota</taxon>
        <taxon>Fungi</taxon>
        <taxon>Fungi incertae sedis</taxon>
        <taxon>Mucoromycota</taxon>
        <taxon>Mortierellomycotina</taxon>
        <taxon>Mortierellomycetes</taxon>
        <taxon>Mortierellales</taxon>
        <taxon>Mortierellaceae</taxon>
        <taxon>Mortierella</taxon>
    </lineage>
</organism>
<sequence>MAQPAGRGHAQRPNQGQQQQQQRASNARQGQPQAQAQGQGQDTNGHAQHRGTLGPMDFASQAPSSMPGGSHQDPTSRLLQAHGGQGLKRGPGTFNSTSTQRVGGGLSSKFLSSTSTNVYQPHADTSGTSQFHRAHANYNTPATQFASTHQASMATANAAETQSMSLSQAFALGYSIPTSKFNTEAFGTLSVRPPSNSTMPTAATSTASAGVGARSVSTGESLDDILDIPIDFDDEDFGDMGMTIDKDTTDLIPEEVIQSQMPTQVSQVGAERILDSQASDEATLLKQRLAEMERLLKEREDQLLIKTGEAAIVKTNLDVLAREHNSLAERYKAADLQHQAERQSLEEKHRRELANTNMNHQFEVQKFMLDGPSGAKHPKVSELLRQPVSYSQTPSYANDFSGFSSQASVKVAPRNGTTQHAQNCLVEELTQQCVGALINLTCHVNTESKSLALRTTTALLQSSLISKKPFHAMNAMKVLRILYFTYEDIALEVSRGAVPFLEHEHENPTMLTPSESSLPSALACVYCLFISRIALPSSAAHEAGFTPSVTKMIDKMTPTAERQLETDVLLLLDLVARDQVSEKRKLTNSKLIRSQIYDDGLRLHLGQKNYRTVDRMLGILDVVSREVECCRLLIGWSVTRNTWTESFKQVDTLIALLEVKADSDVDVANGTIPQLKIKVLEILGRLIVVEVEQTRKILRKTRLIKVVICSIQDLVELAGKIHYQRTVASIWQHSASAKQDSPIAGPLSKTKSETGDVGSSLTTRSPDPFDAYPLAMGSSHGKQKQRAVSSSELHFDNLSRTTSPGPAPGPTTSAPTAEPVSTLSSSETGTRPYFSSFLHNMHQPLQYKPAILNRTSFDCSVSNGSCPPASSSRLDLLGPHHQVFDYLAQLKGEMEFLLAVFRTVPGYVETLTEKDPNNFHALVFAVGAIAVRDLGLPVQAQYLAQDLLTELVEEEEEEEYLALVRDMPKKP</sequence>
<protein>
    <submittedName>
        <fullName evidence="2">Uncharacterized protein</fullName>
    </submittedName>
</protein>
<reference evidence="2" key="1">
    <citation type="journal article" date="2020" name="Fungal Divers.">
        <title>Resolving the Mortierellaceae phylogeny through synthesis of multi-gene phylogenetics and phylogenomics.</title>
        <authorList>
            <person name="Vandepol N."/>
            <person name="Liber J."/>
            <person name="Desiro A."/>
            <person name="Na H."/>
            <person name="Kennedy M."/>
            <person name="Barry K."/>
            <person name="Grigoriev I.V."/>
            <person name="Miller A.N."/>
            <person name="O'Donnell K."/>
            <person name="Stajich J.E."/>
            <person name="Bonito G."/>
        </authorList>
    </citation>
    <scope>NUCLEOTIDE SEQUENCE</scope>
    <source>
        <strain evidence="2">CK1249</strain>
    </source>
</reference>
<dbReference type="EMBL" id="JAAAHY010000846">
    <property type="protein sequence ID" value="KAF9956371.1"/>
    <property type="molecule type" value="Genomic_DNA"/>
</dbReference>
<gene>
    <name evidence="2" type="ORF">BGZ70_009926</name>
</gene>
<keyword evidence="3" id="KW-1185">Reference proteome</keyword>
<feature type="region of interest" description="Disordered" evidence="1">
    <location>
        <begin position="1"/>
        <end position="108"/>
    </location>
</feature>
<feature type="region of interest" description="Disordered" evidence="1">
    <location>
        <begin position="739"/>
        <end position="828"/>
    </location>
</feature>
<dbReference type="OrthoDB" id="2395641at2759"/>
<feature type="compositionally biased region" description="Low complexity" evidence="1">
    <location>
        <begin position="11"/>
        <end position="41"/>
    </location>
</feature>
<dbReference type="Proteomes" id="UP000738359">
    <property type="component" value="Unassembled WGS sequence"/>
</dbReference>
<feature type="compositionally biased region" description="Polar residues" evidence="1">
    <location>
        <begin position="819"/>
        <end position="828"/>
    </location>
</feature>
<name>A0A9P6LZU5_MORAP</name>